<proteinExistence type="predicted"/>
<feature type="non-terminal residue" evidence="1">
    <location>
        <position position="1"/>
    </location>
</feature>
<evidence type="ECO:0000313" key="2">
    <source>
        <dbReference type="Proteomes" id="UP000749559"/>
    </source>
</evidence>
<reference evidence="1" key="1">
    <citation type="submission" date="2022-03" db="EMBL/GenBank/DDBJ databases">
        <authorList>
            <person name="Martin C."/>
        </authorList>
    </citation>
    <scope>NUCLEOTIDE SEQUENCE</scope>
</reference>
<dbReference type="EMBL" id="CAIIXF020000006">
    <property type="protein sequence ID" value="CAH1785802.1"/>
    <property type="molecule type" value="Genomic_DNA"/>
</dbReference>
<accession>A0A8S4NVG6</accession>
<protein>
    <submittedName>
        <fullName evidence="1">Uncharacterized protein</fullName>
    </submittedName>
</protein>
<comment type="caution">
    <text evidence="1">The sequence shown here is derived from an EMBL/GenBank/DDBJ whole genome shotgun (WGS) entry which is preliminary data.</text>
</comment>
<organism evidence="1 2">
    <name type="scientific">Owenia fusiformis</name>
    <name type="common">Polychaete worm</name>
    <dbReference type="NCBI Taxonomy" id="6347"/>
    <lineage>
        <taxon>Eukaryota</taxon>
        <taxon>Metazoa</taxon>
        <taxon>Spiralia</taxon>
        <taxon>Lophotrochozoa</taxon>
        <taxon>Annelida</taxon>
        <taxon>Polychaeta</taxon>
        <taxon>Sedentaria</taxon>
        <taxon>Canalipalpata</taxon>
        <taxon>Sabellida</taxon>
        <taxon>Oweniida</taxon>
        <taxon>Oweniidae</taxon>
        <taxon>Owenia</taxon>
    </lineage>
</organism>
<dbReference type="AlphaFoldDB" id="A0A8S4NVG6"/>
<name>A0A8S4NVG6_OWEFU</name>
<sequence length="110" mass="12875">IQHKDKLTLFDHIIIANFIKDKSFDKISNQNNSRDTSIAFPRLNLSPNRNTFSISSKFLIQIKSIFSEKPHEYIISLNTSCCTELALRNIVVIHINKKLQIREIWQIVHK</sequence>
<keyword evidence="2" id="KW-1185">Reference proteome</keyword>
<gene>
    <name evidence="1" type="ORF">OFUS_LOCUS11810</name>
</gene>
<dbReference type="Proteomes" id="UP000749559">
    <property type="component" value="Unassembled WGS sequence"/>
</dbReference>
<evidence type="ECO:0000313" key="1">
    <source>
        <dbReference type="EMBL" id="CAH1785802.1"/>
    </source>
</evidence>